<evidence type="ECO:0000313" key="3">
    <source>
        <dbReference type="Proteomes" id="UP001596058"/>
    </source>
</evidence>
<dbReference type="Pfam" id="PF14028">
    <property type="entry name" value="Lant_dehydr_C"/>
    <property type="match status" value="1"/>
</dbReference>
<evidence type="ECO:0000313" key="2">
    <source>
        <dbReference type="EMBL" id="MFC5826042.1"/>
    </source>
</evidence>
<gene>
    <name evidence="2" type="ORF">ACFPZ3_19425</name>
</gene>
<dbReference type="EMBL" id="JBHSPA010000023">
    <property type="protein sequence ID" value="MFC5826042.1"/>
    <property type="molecule type" value="Genomic_DNA"/>
</dbReference>
<protein>
    <submittedName>
        <fullName evidence="2">Thiopeptide maturation pyridine synthase</fullName>
    </submittedName>
</protein>
<comment type="caution">
    <text evidence="2">The sequence shown here is derived from an EMBL/GenBank/DDBJ whole genome shotgun (WGS) entry which is preliminary data.</text>
</comment>
<dbReference type="Proteomes" id="UP001596058">
    <property type="component" value="Unassembled WGS sequence"/>
</dbReference>
<dbReference type="InterPro" id="IPR023809">
    <property type="entry name" value="Thiopep_bacteriocin_synth_dom"/>
</dbReference>
<reference evidence="3" key="1">
    <citation type="journal article" date="2019" name="Int. J. Syst. Evol. Microbiol.">
        <title>The Global Catalogue of Microorganisms (GCM) 10K type strain sequencing project: providing services to taxonomists for standard genome sequencing and annotation.</title>
        <authorList>
            <consortium name="The Broad Institute Genomics Platform"/>
            <consortium name="The Broad Institute Genome Sequencing Center for Infectious Disease"/>
            <person name="Wu L."/>
            <person name="Ma J."/>
        </authorList>
    </citation>
    <scope>NUCLEOTIDE SEQUENCE [LARGE SCALE GENOMIC DNA]</scope>
    <source>
        <strain evidence="3">CCUG 53903</strain>
    </source>
</reference>
<proteinExistence type="predicted"/>
<evidence type="ECO:0000259" key="1">
    <source>
        <dbReference type="Pfam" id="PF14028"/>
    </source>
</evidence>
<dbReference type="NCBIfam" id="NF045556">
    <property type="entry name" value="TbtD_PbtD_pyrid"/>
    <property type="match status" value="1"/>
</dbReference>
<dbReference type="InterPro" id="IPR054643">
    <property type="entry name" value="TbtD_PbtD_pyrid"/>
</dbReference>
<accession>A0ABW1CLI4</accession>
<organism evidence="2 3">
    <name type="scientific">Nonomuraea insulae</name>
    <dbReference type="NCBI Taxonomy" id="1616787"/>
    <lineage>
        <taxon>Bacteria</taxon>
        <taxon>Bacillati</taxon>
        <taxon>Actinomycetota</taxon>
        <taxon>Actinomycetes</taxon>
        <taxon>Streptosporangiales</taxon>
        <taxon>Streptosporangiaceae</taxon>
        <taxon>Nonomuraea</taxon>
    </lineage>
</organism>
<feature type="domain" description="Thiopeptide-type bacteriocin biosynthesis" evidence="1">
    <location>
        <begin position="9"/>
        <end position="343"/>
    </location>
</feature>
<sequence length="364" mass="40209">MTTLAPSRWHSTHIAYHDVPGQDDLLLDAVGPLLRLLGGGVEGVHVLRHWRRGPHVRLNVAADPVTWADVARPAIEEIIGSYLRDSPSTAVLDQPALLAQHRVLAEQERDDGPLTPWYPDNSLHHAAYDSRHAVLGDEAAGLLADFYTDSTPLLLDMLRHLRSGHDTKDGLALTLMLATSHTVMGPITRSFVSFRSHAEGFLAHCTDPDAMRAAFDRDYQARRDEITGKVRAVIATLDGATGTPVPFACEWAALMAAYAGRAESLIARDGLIDQGSRQEALALPKLSAFHRLMYSSQTYYDRVFADPAFLRYRVLLNYTYLQSTRLGITPPARFRLCHLAASAVEEIYGVSAFELIRAFVEAHP</sequence>
<dbReference type="RefSeq" id="WP_379515551.1">
    <property type="nucleotide sequence ID" value="NZ_JBHSPA010000023.1"/>
</dbReference>
<keyword evidence="3" id="KW-1185">Reference proteome</keyword>
<name>A0ABW1CLI4_9ACTN</name>